<reference evidence="4 5" key="1">
    <citation type="submission" date="2021-01" db="EMBL/GenBank/DDBJ databases">
        <title>Whole genome shotgun sequence of Verrucosispora andamanensis NBRC 109075.</title>
        <authorList>
            <person name="Komaki H."/>
            <person name="Tamura T."/>
        </authorList>
    </citation>
    <scope>NUCLEOTIDE SEQUENCE [LARGE SCALE GENOMIC DNA]</scope>
    <source>
        <strain evidence="4 5">NBRC 109075</strain>
    </source>
</reference>
<dbReference type="EMBL" id="BOOZ01000003">
    <property type="protein sequence ID" value="GIJ07381.1"/>
    <property type="molecule type" value="Genomic_DNA"/>
</dbReference>
<feature type="compositionally biased region" description="Low complexity" evidence="3">
    <location>
        <begin position="107"/>
        <end position="121"/>
    </location>
</feature>
<evidence type="ECO:0000256" key="1">
    <source>
        <dbReference type="ARBA" id="ARBA00022603"/>
    </source>
</evidence>
<dbReference type="SUPFAM" id="SSF53335">
    <property type="entry name" value="S-adenosyl-L-methionine-dependent methyltransferases"/>
    <property type="match status" value="2"/>
</dbReference>
<evidence type="ECO:0000313" key="5">
    <source>
        <dbReference type="Proteomes" id="UP000647017"/>
    </source>
</evidence>
<accession>A0ABQ4HP16</accession>
<keyword evidence="2" id="KW-0808">Transferase</keyword>
<evidence type="ECO:0008006" key="6">
    <source>
        <dbReference type="Google" id="ProtNLM"/>
    </source>
</evidence>
<proteinExistence type="predicted"/>
<feature type="region of interest" description="Disordered" evidence="3">
    <location>
        <begin position="223"/>
        <end position="299"/>
    </location>
</feature>
<protein>
    <recommendedName>
        <fullName evidence="6">S-adenosyl-L-methionine-dependent methyltransferase</fullName>
    </recommendedName>
</protein>
<evidence type="ECO:0000313" key="4">
    <source>
        <dbReference type="EMBL" id="GIJ07381.1"/>
    </source>
</evidence>
<dbReference type="Pfam" id="PF02636">
    <property type="entry name" value="Methyltransf_28"/>
    <property type="match status" value="1"/>
</dbReference>
<dbReference type="InterPro" id="IPR029063">
    <property type="entry name" value="SAM-dependent_MTases_sf"/>
</dbReference>
<keyword evidence="5" id="KW-1185">Reference proteome</keyword>
<keyword evidence="1" id="KW-0489">Methyltransferase</keyword>
<dbReference type="Proteomes" id="UP000647017">
    <property type="component" value="Unassembled WGS sequence"/>
</dbReference>
<dbReference type="PANTHER" id="PTHR12049">
    <property type="entry name" value="PROTEIN ARGININE METHYLTRANSFERASE NDUFAF7, MITOCHONDRIAL"/>
    <property type="match status" value="1"/>
</dbReference>
<sequence length="463" mass="48292">MSMRWREAMRQALYGPSGFFVSGAGPAAHFRTSVHASPIFASALLRLVHQLDAALGFPDRFDLVDVGAGRGELLSALSAAVTVGVSGEPARSGRSGLIPARAGSPETLTTTAAAGTTPADTSSGSVDSLPSAPVPLARRVRFTAVELAPRPADLPDQIVWTNEIPTGITGLLLATEWLDNVPLDLATHTNHTWHYLLVDPTTGTETTGEPVGRDDAAWLTTWWPPQTDQTPGARTVTEGSDLLPQTATDGSGSTRSGFRAARPAQGSSLTARSRPGCPETPTDRTPTDRTPTDRIPPVGRAEIGRSRDEAWVDAVGHVDRGLALAVDYGHLRAARPIDGTLTGYRGGRQVPPVPDGSCDVTAHVAMDSVASAGERVARCAYVLTLQREALRALGADGGRPPLSLAASDPAGYLRALATASAAAELTDPAGLGGHLWLWQPVGLSTDRLPPLAVLADGADGLRD</sequence>
<evidence type="ECO:0000256" key="2">
    <source>
        <dbReference type="ARBA" id="ARBA00022679"/>
    </source>
</evidence>
<dbReference type="InterPro" id="IPR038375">
    <property type="entry name" value="NDUFAF7_sf"/>
</dbReference>
<gene>
    <name evidence="4" type="ORF">Van01_05950</name>
</gene>
<name>A0ABQ4HP16_9ACTN</name>
<feature type="compositionally biased region" description="Basic and acidic residues" evidence="3">
    <location>
        <begin position="281"/>
        <end position="292"/>
    </location>
</feature>
<dbReference type="RefSeq" id="WP_239098826.1">
    <property type="nucleotide sequence ID" value="NZ_BOOZ01000003.1"/>
</dbReference>
<dbReference type="InterPro" id="IPR003788">
    <property type="entry name" value="NDUFAF7"/>
</dbReference>
<feature type="compositionally biased region" description="Polar residues" evidence="3">
    <location>
        <begin position="243"/>
        <end position="256"/>
    </location>
</feature>
<dbReference type="PANTHER" id="PTHR12049:SF7">
    <property type="entry name" value="PROTEIN ARGININE METHYLTRANSFERASE NDUFAF7, MITOCHONDRIAL"/>
    <property type="match status" value="1"/>
</dbReference>
<dbReference type="Gene3D" id="3.40.50.12710">
    <property type="match status" value="1"/>
</dbReference>
<evidence type="ECO:0000256" key="3">
    <source>
        <dbReference type="SAM" id="MobiDB-lite"/>
    </source>
</evidence>
<comment type="caution">
    <text evidence="4">The sequence shown here is derived from an EMBL/GenBank/DDBJ whole genome shotgun (WGS) entry which is preliminary data.</text>
</comment>
<organism evidence="4 5">
    <name type="scientific">Micromonospora andamanensis</name>
    <dbReference type="NCBI Taxonomy" id="1287068"/>
    <lineage>
        <taxon>Bacteria</taxon>
        <taxon>Bacillati</taxon>
        <taxon>Actinomycetota</taxon>
        <taxon>Actinomycetes</taxon>
        <taxon>Micromonosporales</taxon>
        <taxon>Micromonosporaceae</taxon>
        <taxon>Micromonospora</taxon>
    </lineage>
</organism>
<feature type="region of interest" description="Disordered" evidence="3">
    <location>
        <begin position="87"/>
        <end position="130"/>
    </location>
</feature>